<evidence type="ECO:0000313" key="9">
    <source>
        <dbReference type="WBParaSite" id="PSU_v2.g1995.t1"/>
    </source>
</evidence>
<sequence length="1373" mass="153395">MRSLCNLLYQTAADLKTFGRKQKLLTQKIPSIYLALEVITVTLIDELRAKGSEPIMKFNDFWIYASGRIGEEFGRPFRDITEFRQALLFLHENGVIIYFEDSSLGEFCFLDPPWLYSALSSIISTKGGSSNAHENAITTNTDINAIVKQFINHSTTDSSRRSLLKQCIFRLLYRLEAALPCQNKLLIISSALPDEYLLRADYPGAKIKFKTKLSSFHLRWKPPTMTASMSPTKKPSFFHRKIVRTLANKHFEEKDSAVSADSGMTSVPKLKLQQPSIDKKIYVSQHPKKNLRRLFSMQYVPPGFWARLITRILDDEKVTSAISKLFVVHSSEGTPLSSARRRSSSPHNSGADTTTMDPSTAYLSDLINKEGFEWLLWKSGLEINAFGTFILSVKHFLPLASVRDVNYSMTELQKKSEDGQWRQYKLDQTFLVELLIPHFNVRIQLSDGREFILEQDEMVAARLLAVFVNIIDDLLEDWFPALGTRFVHTSEGRLLVDRLIPCPDCAYHERNALKSQKSMDLNNPDIFHSGQFPPKSQTMDNFVVISKSIIYLFTVEECILQARGFSPATKDTNFGTVICPMHEQIAVEQVAPEVSFKDLPFDLVLNDDGIKRGKLMGRGAFGFVFSGFVRKKQNEAFNEVALKVLEPIEPGIGAKGSAQAAFEAFILKWKNDALENCARSYCTARQELNMLTDLQHPHIPTLIGFCARPMTIAVELAPLGALDSILAKYRRVDARLTVDTLQQVCIQIAKAIEYLHTSKIIFRDLKSENVLVWRFPLPRAIGDVRVKLGDYGISRFSYPSGYINTVIGGTEGFMAPEIMRANGEQEYNEKVDCFSFGMFVYELISLKQPYDGQEQMKDFILDGGRPFLSDKELLIPSNVLDLMVTCWSEDSDLRPTAAQLVSLTTAPEFGHLLDVSLLDEHTKAKLGTLVSLPPESLSSATVSSGGNNSNCWLQKDDSEWIILSCSPYGWLECRTLALSHRPRTTITAICAIDENTIWLSDTSGIIRVMSNSTLEELNRFSIVDLEASFASGDTGIYGIQVFAERQTALITLLHSILICICAGAEKPIFLSSIELAEKIYVTSFLPAHGNWQILTGHDNAKMIVHHINGTKTQLIYSASVTHSSPTKLRTTDFKEALPETAAVKFIVTSRTNTNFVWSSLDGGSSIYFWDNCCLRRTLDCRKILPSSESLSSMSIESIRDATISALCVLASDHLLLGTTAGLLIVLDGKELTPLAAFRSFSSSIDLILPVLCQSFSLPLNQREPSLQSLNSLSSFSPQDFQDRQKVESDSGSINSTESGVVNDYLLDAVSKVKSMFVSGKSEKSSSNLFEESYFVAIGHGYRPLIDRFSSAEAISDSESSQKCAVVFRAGDWI</sequence>
<dbReference type="PANTHER" id="PTHR44329:SF288">
    <property type="entry name" value="MITOGEN-ACTIVATED PROTEIN KINASE KINASE KINASE 20"/>
    <property type="match status" value="1"/>
</dbReference>
<dbReference type="InterPro" id="IPR056602">
    <property type="entry name" value="Beta-prop_LRRK2"/>
</dbReference>
<dbReference type="GO" id="GO:0005524">
    <property type="term" value="F:ATP binding"/>
    <property type="evidence" value="ECO:0007669"/>
    <property type="project" value="UniProtKB-KW"/>
</dbReference>
<keyword evidence="1" id="KW-0808">Transferase</keyword>
<evidence type="ECO:0000313" key="8">
    <source>
        <dbReference type="Proteomes" id="UP000887577"/>
    </source>
</evidence>
<dbReference type="Proteomes" id="UP000887577">
    <property type="component" value="Unplaced"/>
</dbReference>
<feature type="domain" description="Protein kinase" evidence="7">
    <location>
        <begin position="610"/>
        <end position="909"/>
    </location>
</feature>
<dbReference type="InterPro" id="IPR032171">
    <property type="entry name" value="COR-A"/>
</dbReference>
<dbReference type="GO" id="GO:0004674">
    <property type="term" value="F:protein serine/threonine kinase activity"/>
    <property type="evidence" value="ECO:0007669"/>
    <property type="project" value="TreeGrafter"/>
</dbReference>
<evidence type="ECO:0000256" key="6">
    <source>
        <dbReference type="SAM" id="MobiDB-lite"/>
    </source>
</evidence>
<keyword evidence="8" id="KW-1185">Reference proteome</keyword>
<evidence type="ECO:0000259" key="7">
    <source>
        <dbReference type="PROSITE" id="PS50011"/>
    </source>
</evidence>
<dbReference type="InterPro" id="IPR051681">
    <property type="entry name" value="Ser/Thr_Kinases-Pseudokinases"/>
</dbReference>
<accession>A0A914YRE1</accession>
<reference evidence="9" key="1">
    <citation type="submission" date="2022-11" db="UniProtKB">
        <authorList>
            <consortium name="WormBaseParasite"/>
        </authorList>
    </citation>
    <scope>IDENTIFICATION</scope>
</reference>
<dbReference type="WBParaSite" id="PSU_v2.g1995.t1">
    <property type="protein sequence ID" value="PSU_v2.g1995.t1"/>
    <property type="gene ID" value="PSU_v2.g1995"/>
</dbReference>
<dbReference type="SMART" id="SM00220">
    <property type="entry name" value="S_TKc"/>
    <property type="match status" value="1"/>
</dbReference>
<dbReference type="Pfam" id="PF16095">
    <property type="entry name" value="COR-A"/>
    <property type="match status" value="1"/>
</dbReference>
<proteinExistence type="predicted"/>
<dbReference type="PROSITE" id="PS50011">
    <property type="entry name" value="PROTEIN_KINASE_DOM"/>
    <property type="match status" value="1"/>
</dbReference>
<keyword evidence="2" id="KW-0677">Repeat</keyword>
<protein>
    <submittedName>
        <fullName evidence="9">Protein kinase domain-containing protein</fullName>
    </submittedName>
</protein>
<dbReference type="Pfam" id="PF07714">
    <property type="entry name" value="PK_Tyr_Ser-Thr"/>
    <property type="match status" value="1"/>
</dbReference>
<dbReference type="InterPro" id="IPR036322">
    <property type="entry name" value="WD40_repeat_dom_sf"/>
</dbReference>
<evidence type="ECO:0000256" key="2">
    <source>
        <dbReference type="ARBA" id="ARBA00022737"/>
    </source>
</evidence>
<evidence type="ECO:0000256" key="5">
    <source>
        <dbReference type="ARBA" id="ARBA00022840"/>
    </source>
</evidence>
<dbReference type="InterPro" id="IPR000719">
    <property type="entry name" value="Prot_kinase_dom"/>
</dbReference>
<dbReference type="PANTHER" id="PTHR44329">
    <property type="entry name" value="SERINE/THREONINE-PROTEIN KINASE TNNI3K-RELATED"/>
    <property type="match status" value="1"/>
</dbReference>
<evidence type="ECO:0000256" key="1">
    <source>
        <dbReference type="ARBA" id="ARBA00022679"/>
    </source>
</evidence>
<keyword evidence="5" id="KW-0067">ATP-binding</keyword>
<dbReference type="InterPro" id="IPR011009">
    <property type="entry name" value="Kinase-like_dom_sf"/>
</dbReference>
<dbReference type="Pfam" id="PF23748">
    <property type="entry name" value="Beta-prop_LRRK2"/>
    <property type="match status" value="1"/>
</dbReference>
<keyword evidence="3" id="KW-0547">Nucleotide-binding</keyword>
<dbReference type="Gene3D" id="1.10.510.10">
    <property type="entry name" value="Transferase(Phosphotransferase) domain 1"/>
    <property type="match status" value="1"/>
</dbReference>
<dbReference type="InterPro" id="IPR001245">
    <property type="entry name" value="Ser-Thr/Tyr_kinase_cat_dom"/>
</dbReference>
<dbReference type="SUPFAM" id="SSF56112">
    <property type="entry name" value="Protein kinase-like (PK-like)"/>
    <property type="match status" value="1"/>
</dbReference>
<dbReference type="SUPFAM" id="SSF50978">
    <property type="entry name" value="WD40 repeat-like"/>
    <property type="match status" value="1"/>
</dbReference>
<evidence type="ECO:0000256" key="3">
    <source>
        <dbReference type="ARBA" id="ARBA00022741"/>
    </source>
</evidence>
<organism evidence="8 9">
    <name type="scientific">Panagrolaimus superbus</name>
    <dbReference type="NCBI Taxonomy" id="310955"/>
    <lineage>
        <taxon>Eukaryota</taxon>
        <taxon>Metazoa</taxon>
        <taxon>Ecdysozoa</taxon>
        <taxon>Nematoda</taxon>
        <taxon>Chromadorea</taxon>
        <taxon>Rhabditida</taxon>
        <taxon>Tylenchina</taxon>
        <taxon>Panagrolaimomorpha</taxon>
        <taxon>Panagrolaimoidea</taxon>
        <taxon>Panagrolaimidae</taxon>
        <taxon>Panagrolaimus</taxon>
    </lineage>
</organism>
<evidence type="ECO:0000256" key="4">
    <source>
        <dbReference type="ARBA" id="ARBA00022777"/>
    </source>
</evidence>
<keyword evidence="4" id="KW-0418">Kinase</keyword>
<feature type="region of interest" description="Disordered" evidence="6">
    <location>
        <begin position="335"/>
        <end position="356"/>
    </location>
</feature>
<feature type="compositionally biased region" description="Polar residues" evidence="6">
    <location>
        <begin position="346"/>
        <end position="356"/>
    </location>
</feature>
<name>A0A914YRE1_9BILA</name>